<evidence type="ECO:0000259" key="2">
    <source>
        <dbReference type="Pfam" id="PF26444"/>
    </source>
</evidence>
<proteinExistence type="predicted"/>
<evidence type="ECO:0000313" key="3">
    <source>
        <dbReference type="EMBL" id="SEO31918.1"/>
    </source>
</evidence>
<dbReference type="Proteomes" id="UP000198775">
    <property type="component" value="Unassembled WGS sequence"/>
</dbReference>
<keyword evidence="1" id="KW-0472">Membrane</keyword>
<protein>
    <recommendedName>
        <fullName evidence="2">DUF8123 domain-containing protein</fullName>
    </recommendedName>
</protein>
<gene>
    <name evidence="3" type="ORF">SAMN05216388_101115</name>
</gene>
<keyword evidence="1" id="KW-0812">Transmembrane</keyword>
<organism evidence="3 4">
    <name type="scientific">Halorientalis persicus</name>
    <dbReference type="NCBI Taxonomy" id="1367881"/>
    <lineage>
        <taxon>Archaea</taxon>
        <taxon>Methanobacteriati</taxon>
        <taxon>Methanobacteriota</taxon>
        <taxon>Stenosarchaea group</taxon>
        <taxon>Halobacteria</taxon>
        <taxon>Halobacteriales</taxon>
        <taxon>Haloarculaceae</taxon>
        <taxon>Halorientalis</taxon>
    </lineage>
</organism>
<sequence>MLGFSDRLELLGLLTGAFLILVGIGTIVGMPWTTLGGAVGGVKAIAGLLAVGVGVGLGWLSRTDAEPA</sequence>
<feature type="domain" description="DUF8123" evidence="2">
    <location>
        <begin position="4"/>
        <end position="64"/>
    </location>
</feature>
<name>A0A1H8NRE5_9EURY</name>
<feature type="transmembrane region" description="Helical" evidence="1">
    <location>
        <begin position="12"/>
        <end position="32"/>
    </location>
</feature>
<dbReference type="InterPro" id="IPR058436">
    <property type="entry name" value="DUF8123"/>
</dbReference>
<dbReference type="RefSeq" id="WP_092660590.1">
    <property type="nucleotide sequence ID" value="NZ_FOCX01000011.1"/>
</dbReference>
<feature type="transmembrane region" description="Helical" evidence="1">
    <location>
        <begin position="38"/>
        <end position="60"/>
    </location>
</feature>
<keyword evidence="1" id="KW-1133">Transmembrane helix</keyword>
<evidence type="ECO:0000256" key="1">
    <source>
        <dbReference type="SAM" id="Phobius"/>
    </source>
</evidence>
<dbReference type="AlphaFoldDB" id="A0A1H8NRE5"/>
<keyword evidence="4" id="KW-1185">Reference proteome</keyword>
<reference evidence="4" key="1">
    <citation type="submission" date="2016-10" db="EMBL/GenBank/DDBJ databases">
        <authorList>
            <person name="Varghese N."/>
            <person name="Submissions S."/>
        </authorList>
    </citation>
    <scope>NUCLEOTIDE SEQUENCE [LARGE SCALE GENOMIC DNA]</scope>
    <source>
        <strain evidence="4">IBRC-M 10043</strain>
    </source>
</reference>
<dbReference type="EMBL" id="FOCX01000011">
    <property type="protein sequence ID" value="SEO31918.1"/>
    <property type="molecule type" value="Genomic_DNA"/>
</dbReference>
<evidence type="ECO:0000313" key="4">
    <source>
        <dbReference type="Proteomes" id="UP000198775"/>
    </source>
</evidence>
<accession>A0A1H8NRE5</accession>
<dbReference type="Pfam" id="PF26444">
    <property type="entry name" value="DUF8123"/>
    <property type="match status" value="1"/>
</dbReference>